<reference evidence="1 2" key="1">
    <citation type="submission" date="2019-09" db="EMBL/GenBank/DDBJ databases">
        <authorList>
            <person name="Chandra G."/>
            <person name="Truman W A."/>
        </authorList>
    </citation>
    <scope>NUCLEOTIDE SEQUENCE [LARGE SCALE GENOMIC DNA]</scope>
    <source>
        <strain evidence="1">PS862</strain>
    </source>
</reference>
<dbReference type="Proteomes" id="UP000385207">
    <property type="component" value="Unassembled WGS sequence"/>
</dbReference>
<proteinExistence type="predicted"/>
<sequence>MSIVAFRPCLGVTVKDDKGKELTALAFEPTADTRRCLNDQRLVFRLRAAGFQVYAQYNPQVGNLRLAPITRRTSLVFSIRLKEADLLERFHPDLDATTGSNLYLVNLDDDGTVRASGTLSRGNTVEAADAARIVGRRPQPSGSPRTVLFVSDELAGRGAFGALELVLAPFPGPDPAAGRQYTVTFRRRS</sequence>
<dbReference type="EMBL" id="CABVII010000004">
    <property type="protein sequence ID" value="VVO69250.1"/>
    <property type="molecule type" value="Genomic_DNA"/>
</dbReference>
<evidence type="ECO:0000313" key="1">
    <source>
        <dbReference type="EMBL" id="VVO69250.1"/>
    </source>
</evidence>
<organism evidence="1 2">
    <name type="scientific">Pseudomonas fluorescens</name>
    <dbReference type="NCBI Taxonomy" id="294"/>
    <lineage>
        <taxon>Bacteria</taxon>
        <taxon>Pseudomonadati</taxon>
        <taxon>Pseudomonadota</taxon>
        <taxon>Gammaproteobacteria</taxon>
        <taxon>Pseudomonadales</taxon>
        <taxon>Pseudomonadaceae</taxon>
        <taxon>Pseudomonas</taxon>
    </lineage>
</organism>
<protein>
    <submittedName>
        <fullName evidence="1">Uncharacterized protein</fullName>
    </submittedName>
</protein>
<name>A0A5E6Y7U6_PSEFL</name>
<dbReference type="AlphaFoldDB" id="A0A5E6Y7U6"/>
<evidence type="ECO:0000313" key="2">
    <source>
        <dbReference type="Proteomes" id="UP000385207"/>
    </source>
</evidence>
<accession>A0A5E6Y7U6</accession>
<dbReference type="RefSeq" id="WP_150748943.1">
    <property type="nucleotide sequence ID" value="NZ_CABVHE010000102.1"/>
</dbReference>
<gene>
    <name evidence="1" type="ORF">PS862_01252</name>
</gene>